<proteinExistence type="predicted"/>
<dbReference type="EMBL" id="KI517426">
    <property type="protein sequence ID" value="ESQ46670.1"/>
    <property type="molecule type" value="Genomic_DNA"/>
</dbReference>
<feature type="compositionally biased region" description="Polar residues" evidence="3">
    <location>
        <begin position="340"/>
        <end position="356"/>
    </location>
</feature>
<keyword evidence="1" id="KW-0433">Leucine-rich repeat</keyword>
<dbReference type="OMA" id="VANGNAC"/>
<feature type="region of interest" description="Disordered" evidence="3">
    <location>
        <begin position="326"/>
        <end position="356"/>
    </location>
</feature>
<protein>
    <recommendedName>
        <fullName evidence="4">C-JID domain-containing protein</fullName>
    </recommendedName>
</protein>
<evidence type="ECO:0000313" key="5">
    <source>
        <dbReference type="EMBL" id="ESQ46670.1"/>
    </source>
</evidence>
<evidence type="ECO:0000313" key="6">
    <source>
        <dbReference type="Proteomes" id="UP000030689"/>
    </source>
</evidence>
<dbReference type="InterPro" id="IPR032675">
    <property type="entry name" value="LRR_dom_sf"/>
</dbReference>
<keyword evidence="6" id="KW-1185">Reference proteome</keyword>
<dbReference type="AlphaFoldDB" id="V4L8D6"/>
<dbReference type="Pfam" id="PF20160">
    <property type="entry name" value="C-JID"/>
    <property type="match status" value="1"/>
</dbReference>
<evidence type="ECO:0000256" key="3">
    <source>
        <dbReference type="SAM" id="MobiDB-lite"/>
    </source>
</evidence>
<keyword evidence="2" id="KW-0677">Repeat</keyword>
<dbReference type="Gramene" id="ESQ46670">
    <property type="protein sequence ID" value="ESQ46670"/>
    <property type="gene ID" value="EUTSA_v10000510mg"/>
</dbReference>
<evidence type="ECO:0000259" key="4">
    <source>
        <dbReference type="Pfam" id="PF20160"/>
    </source>
</evidence>
<evidence type="ECO:0000256" key="2">
    <source>
        <dbReference type="ARBA" id="ARBA00022737"/>
    </source>
</evidence>
<accession>V4L8D6</accession>
<dbReference type="Proteomes" id="UP000030689">
    <property type="component" value="Unassembled WGS sequence"/>
</dbReference>
<feature type="domain" description="C-JID" evidence="4">
    <location>
        <begin position="204"/>
        <end position="283"/>
    </location>
</feature>
<dbReference type="InterPro" id="IPR045344">
    <property type="entry name" value="C-JID"/>
</dbReference>
<dbReference type="KEGG" id="eus:EUTSA_v10000510mg"/>
<dbReference type="PANTHER" id="PTHR45752">
    <property type="entry name" value="LEUCINE-RICH REPEAT-CONTAINING"/>
    <property type="match status" value="1"/>
</dbReference>
<name>V4L8D6_EUTSA</name>
<sequence length="356" mass="40621">MECRSLVEIPSSCSHLHKLQKLDMENCYNLKIIPAHMNLASLESVSMMGCSRLRQLPVISTNITKLLVSEADVKEVPASIRLCSRLQRLTIRNSHNFKAITYIPTSVTHLELSNTGIEKIPDCIKALHRLQYPFLFSCKRLISLPELPGSLVFLLAEDCESLETVFFPLNTSHMQLYFNNCFKLGEQTRRAIIQQSVANGNACLPGREVPREFDHRARGNSLTIPLNGNRALSPYTRFSVCLVVSVKHQTEGGMIFCTIVKDNLDPIYQTVYLLSCRTDHLFIFDTCFRDFEDYIEESGEKIVFEFRSDSRDLNVIECGIQSYESEYIEEEEEEEEDNDSVTSGSYYTESSEGFED</sequence>
<dbReference type="FunFam" id="3.80.10.10:FF:000845">
    <property type="entry name" value="Disease resistance protein (TIR-NBS-LRR class)"/>
    <property type="match status" value="1"/>
</dbReference>
<feature type="compositionally biased region" description="Acidic residues" evidence="3">
    <location>
        <begin position="326"/>
        <end position="339"/>
    </location>
</feature>
<gene>
    <name evidence="5" type="ORF">EUTSA_v10000510mg</name>
</gene>
<organism evidence="5 6">
    <name type="scientific">Eutrema salsugineum</name>
    <name type="common">Saltwater cress</name>
    <name type="synonym">Sisymbrium salsugineum</name>
    <dbReference type="NCBI Taxonomy" id="72664"/>
    <lineage>
        <taxon>Eukaryota</taxon>
        <taxon>Viridiplantae</taxon>
        <taxon>Streptophyta</taxon>
        <taxon>Embryophyta</taxon>
        <taxon>Tracheophyta</taxon>
        <taxon>Spermatophyta</taxon>
        <taxon>Magnoliopsida</taxon>
        <taxon>eudicotyledons</taxon>
        <taxon>Gunneridae</taxon>
        <taxon>Pentapetalae</taxon>
        <taxon>rosids</taxon>
        <taxon>malvids</taxon>
        <taxon>Brassicales</taxon>
        <taxon>Brassicaceae</taxon>
        <taxon>Eutremeae</taxon>
        <taxon>Eutrema</taxon>
    </lineage>
</organism>
<dbReference type="SUPFAM" id="SSF52058">
    <property type="entry name" value="L domain-like"/>
    <property type="match status" value="1"/>
</dbReference>
<dbReference type="Gene3D" id="3.80.10.10">
    <property type="entry name" value="Ribonuclease Inhibitor"/>
    <property type="match status" value="1"/>
</dbReference>
<dbReference type="InterPro" id="IPR050715">
    <property type="entry name" value="LRR-SigEffector_domain"/>
</dbReference>
<reference evidence="5 6" key="1">
    <citation type="journal article" date="2013" name="Front. Plant Sci.">
        <title>The Reference Genome of the Halophytic Plant Eutrema salsugineum.</title>
        <authorList>
            <person name="Yang R."/>
            <person name="Jarvis D.E."/>
            <person name="Chen H."/>
            <person name="Beilstein M.A."/>
            <person name="Grimwood J."/>
            <person name="Jenkins J."/>
            <person name="Shu S."/>
            <person name="Prochnik S."/>
            <person name="Xin M."/>
            <person name="Ma C."/>
            <person name="Schmutz J."/>
            <person name="Wing R.A."/>
            <person name="Mitchell-Olds T."/>
            <person name="Schumaker K.S."/>
            <person name="Wang X."/>
        </authorList>
    </citation>
    <scope>NUCLEOTIDE SEQUENCE [LARGE SCALE GENOMIC DNA]</scope>
</reference>
<dbReference type="PANTHER" id="PTHR45752:SF195">
    <property type="entry name" value="LEUCINE-RICH REPEAT (LRR) FAMILY PROTEIN-RELATED"/>
    <property type="match status" value="1"/>
</dbReference>
<evidence type="ECO:0000256" key="1">
    <source>
        <dbReference type="ARBA" id="ARBA00022614"/>
    </source>
</evidence>